<accession>A0ACC2BRS9</accession>
<comment type="caution">
    <text evidence="1">The sequence shown here is derived from an EMBL/GenBank/DDBJ whole genome shotgun (WGS) entry which is preliminary data.</text>
</comment>
<evidence type="ECO:0000313" key="2">
    <source>
        <dbReference type="Proteomes" id="UP001162992"/>
    </source>
</evidence>
<evidence type="ECO:0000313" key="1">
    <source>
        <dbReference type="EMBL" id="KAJ7532466.1"/>
    </source>
</evidence>
<keyword evidence="2" id="KW-1185">Reference proteome</keyword>
<gene>
    <name evidence="1" type="ORF">O6H91_13G004600</name>
</gene>
<protein>
    <submittedName>
        <fullName evidence="1">Uncharacterized protein</fullName>
    </submittedName>
</protein>
<reference evidence="2" key="1">
    <citation type="journal article" date="2024" name="Proc. Natl. Acad. Sci. U.S.A.">
        <title>Extraordinary preservation of gene collinearity over three hundred million years revealed in homosporous lycophytes.</title>
        <authorList>
            <person name="Li C."/>
            <person name="Wickell D."/>
            <person name="Kuo L.Y."/>
            <person name="Chen X."/>
            <person name="Nie B."/>
            <person name="Liao X."/>
            <person name="Peng D."/>
            <person name="Ji J."/>
            <person name="Jenkins J."/>
            <person name="Williams M."/>
            <person name="Shu S."/>
            <person name="Plott C."/>
            <person name="Barry K."/>
            <person name="Rajasekar S."/>
            <person name="Grimwood J."/>
            <person name="Han X."/>
            <person name="Sun S."/>
            <person name="Hou Z."/>
            <person name="He W."/>
            <person name="Dai G."/>
            <person name="Sun C."/>
            <person name="Schmutz J."/>
            <person name="Leebens-Mack J.H."/>
            <person name="Li F.W."/>
            <person name="Wang L."/>
        </authorList>
    </citation>
    <scope>NUCLEOTIDE SEQUENCE [LARGE SCALE GENOMIC DNA]</scope>
    <source>
        <strain evidence="2">cv. PW_Plant_1</strain>
    </source>
</reference>
<name>A0ACC2BRS9_DIPCM</name>
<dbReference type="EMBL" id="CM055104">
    <property type="protein sequence ID" value="KAJ7532466.1"/>
    <property type="molecule type" value="Genomic_DNA"/>
</dbReference>
<organism evidence="1 2">
    <name type="scientific">Diphasiastrum complanatum</name>
    <name type="common">Issler's clubmoss</name>
    <name type="synonym">Lycopodium complanatum</name>
    <dbReference type="NCBI Taxonomy" id="34168"/>
    <lineage>
        <taxon>Eukaryota</taxon>
        <taxon>Viridiplantae</taxon>
        <taxon>Streptophyta</taxon>
        <taxon>Embryophyta</taxon>
        <taxon>Tracheophyta</taxon>
        <taxon>Lycopodiopsida</taxon>
        <taxon>Lycopodiales</taxon>
        <taxon>Lycopodiaceae</taxon>
        <taxon>Lycopodioideae</taxon>
        <taxon>Diphasiastrum</taxon>
    </lineage>
</organism>
<sequence length="511" mass="55136">MSTSMDGYQPLLNKHEIGFQKERKNYAAVIYALLASLSSAMAGYCCGVMSGAVLFIKDDLKIDESQVELLMGSIVMVSLIGGLVTGVFADAIGRRKTMLVGASVVFFGCMMMGFAPSYAVLLTGRILTGIGIGFSYVIVPLYITELSPPESRGMLSSFPEIFINSGIVLGYVSSLCLSGLPISINWRLMLVLGAMPAIVLVCSVLILPESPRWLVVKNRNEEALSVLIMTSTDSSEAEIRLQDIVLAVDVPKQWHEQSFAKLDKVEAGDASNLGLEKAVIHPQKIHGVTIWSELFWPSPQICKILFIALGLQFFQQASGVAAMIYYTPFVFAKAGLESKVGDLGATVAVGIAKTAFILVATLLLDRSGRRPLLLISNLGMTISMLTLGTSFLFVDPGLSAKQLETPNALVAPLAVGATFSFFAFFSMGYGPICALLPTEIFPLRLRARGMSLTMALNRTLSGIISLTFLSIMDVLTPAGTFFLFAGMTVLSIIFVYLFVPETKGRSLEEMS</sequence>
<proteinExistence type="predicted"/>
<dbReference type="Proteomes" id="UP001162992">
    <property type="component" value="Chromosome 13"/>
</dbReference>